<keyword evidence="3" id="KW-1185">Reference proteome</keyword>
<keyword evidence="1" id="KW-0732">Signal</keyword>
<dbReference type="InterPro" id="IPR037873">
    <property type="entry name" value="BamE-like"/>
</dbReference>
<proteinExistence type="predicted"/>
<evidence type="ECO:0000313" key="2">
    <source>
        <dbReference type="EMBL" id="AUI68711.1"/>
    </source>
</evidence>
<dbReference type="EMBL" id="CP018889">
    <property type="protein sequence ID" value="AUI68711.1"/>
    <property type="molecule type" value="Genomic_DNA"/>
</dbReference>
<reference evidence="3" key="1">
    <citation type="submission" date="2016-12" db="EMBL/GenBank/DDBJ databases">
        <title>Complete Genome Sequence of Beggiatoa leptomitiformis D-401.</title>
        <authorList>
            <person name="Fomenkov A."/>
            <person name="Vincze T."/>
            <person name="Grabovich M."/>
            <person name="Anton B.P."/>
            <person name="Dubinina G."/>
            <person name="Orlova M."/>
            <person name="Belousova E."/>
            <person name="Roberts R.J."/>
        </authorList>
    </citation>
    <scope>NUCLEOTIDE SEQUENCE [LARGE SCALE GENOMIC DNA]</scope>
    <source>
        <strain evidence="3">D-401</strain>
    </source>
</reference>
<dbReference type="Gene3D" id="3.30.1450.10">
    <property type="match status" value="1"/>
</dbReference>
<evidence type="ECO:0000313" key="3">
    <source>
        <dbReference type="Proteomes" id="UP000234271"/>
    </source>
</evidence>
<dbReference type="Proteomes" id="UP000234271">
    <property type="component" value="Chromosome"/>
</dbReference>
<evidence type="ECO:0000256" key="1">
    <source>
        <dbReference type="ARBA" id="ARBA00022729"/>
    </source>
</evidence>
<dbReference type="OrthoDB" id="5422169at2"/>
<evidence type="ECO:0008006" key="4">
    <source>
        <dbReference type="Google" id="ProtNLM"/>
    </source>
</evidence>
<gene>
    <name evidence="2" type="ORF">BLE401_08335</name>
</gene>
<sequence>MRYIIRLAVLFVISFGLVACMGSTVSKSNFERIEIGMTDTKVNDIMGEPNRTKAAGVTALGVEAYWEGDKATIKVQFVDRLVYRKEWIDK</sequence>
<organism evidence="2 3">
    <name type="scientific">Beggiatoa leptomitoformis</name>
    <dbReference type="NCBI Taxonomy" id="288004"/>
    <lineage>
        <taxon>Bacteria</taxon>
        <taxon>Pseudomonadati</taxon>
        <taxon>Pseudomonadota</taxon>
        <taxon>Gammaproteobacteria</taxon>
        <taxon>Thiotrichales</taxon>
        <taxon>Thiotrichaceae</taxon>
        <taxon>Beggiatoa</taxon>
    </lineage>
</organism>
<dbReference type="AlphaFoldDB" id="A0A2N9YDZ4"/>
<dbReference type="KEGG" id="blep:AL038_15925"/>
<name>A0A2N9YDZ4_9GAMM</name>
<accession>A0A2N9YDZ4</accession>
<dbReference type="PROSITE" id="PS51257">
    <property type="entry name" value="PROKAR_LIPOPROTEIN"/>
    <property type="match status" value="1"/>
</dbReference>
<protein>
    <recommendedName>
        <fullName evidence="4">DUF3862 domain-containing protein</fullName>
    </recommendedName>
</protein>
<dbReference type="RefSeq" id="WP_062154496.1">
    <property type="nucleotide sequence ID" value="NZ_CP012373.2"/>
</dbReference>